<organism evidence="1 2">
    <name type="scientific">Dendrobium nobile</name>
    <name type="common">Orchid</name>
    <dbReference type="NCBI Taxonomy" id="94219"/>
    <lineage>
        <taxon>Eukaryota</taxon>
        <taxon>Viridiplantae</taxon>
        <taxon>Streptophyta</taxon>
        <taxon>Embryophyta</taxon>
        <taxon>Tracheophyta</taxon>
        <taxon>Spermatophyta</taxon>
        <taxon>Magnoliopsida</taxon>
        <taxon>Liliopsida</taxon>
        <taxon>Asparagales</taxon>
        <taxon>Orchidaceae</taxon>
        <taxon>Epidendroideae</taxon>
        <taxon>Malaxideae</taxon>
        <taxon>Dendrobiinae</taxon>
        <taxon>Dendrobium</taxon>
    </lineage>
</organism>
<reference evidence="1" key="1">
    <citation type="journal article" date="2022" name="Front. Genet.">
        <title>Chromosome-Scale Assembly of the Dendrobium nobile Genome Provides Insights Into the Molecular Mechanism of the Biosynthesis of the Medicinal Active Ingredient of Dendrobium.</title>
        <authorList>
            <person name="Xu Q."/>
            <person name="Niu S.-C."/>
            <person name="Li K.-L."/>
            <person name="Zheng P.-J."/>
            <person name="Zhang X.-J."/>
            <person name="Jia Y."/>
            <person name="Liu Y."/>
            <person name="Niu Y.-X."/>
            <person name="Yu L.-H."/>
            <person name="Chen D.-F."/>
            <person name="Zhang G.-Q."/>
        </authorList>
    </citation>
    <scope>NUCLEOTIDE SEQUENCE</scope>
    <source>
        <tissue evidence="1">Leaf</tissue>
    </source>
</reference>
<dbReference type="AlphaFoldDB" id="A0A8T3AXU8"/>
<evidence type="ECO:0000313" key="2">
    <source>
        <dbReference type="Proteomes" id="UP000829196"/>
    </source>
</evidence>
<dbReference type="EMBL" id="JAGYWB010000013">
    <property type="protein sequence ID" value="KAI0500950.1"/>
    <property type="molecule type" value="Genomic_DNA"/>
</dbReference>
<sequence length="80" mass="9551">MELSLELGEAGFEVEKYHAANCLEKHFMRVKDEDAFCRYTDHCFTEWIVDDEMHWALSRFSAVKLLIELHLPRKHFLIIP</sequence>
<comment type="caution">
    <text evidence="1">The sequence shown here is derived from an EMBL/GenBank/DDBJ whole genome shotgun (WGS) entry which is preliminary data.</text>
</comment>
<gene>
    <name evidence="1" type="ORF">KFK09_019168</name>
</gene>
<protein>
    <submittedName>
        <fullName evidence="1">Uncharacterized protein</fullName>
    </submittedName>
</protein>
<name>A0A8T3AXU8_DENNO</name>
<evidence type="ECO:0000313" key="1">
    <source>
        <dbReference type="EMBL" id="KAI0500950.1"/>
    </source>
</evidence>
<accession>A0A8T3AXU8</accession>
<keyword evidence="2" id="KW-1185">Reference proteome</keyword>
<dbReference type="Proteomes" id="UP000829196">
    <property type="component" value="Unassembled WGS sequence"/>
</dbReference>
<proteinExistence type="predicted"/>